<dbReference type="PANTHER" id="PTHR30074:SF5">
    <property type="entry name" value="FORMATE DEHYDROGENASE, NITRATE-INDUCIBLE, CYTOCHROME B556(FDN) SUBUNIT"/>
    <property type="match status" value="1"/>
</dbReference>
<evidence type="ECO:0000259" key="14">
    <source>
        <dbReference type="Pfam" id="PF01292"/>
    </source>
</evidence>
<keyword evidence="5" id="KW-1003">Cell membrane</keyword>
<comment type="caution">
    <text evidence="15">The sequence shown here is derived from an EMBL/GenBank/DDBJ whole genome shotgun (WGS) entry which is preliminary data.</text>
</comment>
<evidence type="ECO:0000256" key="7">
    <source>
        <dbReference type="ARBA" id="ARBA00022692"/>
    </source>
</evidence>
<dbReference type="Pfam" id="PF01292">
    <property type="entry name" value="Ni_hydr_CYTB"/>
    <property type="match status" value="1"/>
</dbReference>
<dbReference type="PANTHER" id="PTHR30074">
    <property type="entry name" value="FORMATE DEHYDROGENASE, NITRATE-INDUCIBLE, CYTOCHROME B556 FDN SUBUNIT"/>
    <property type="match status" value="1"/>
</dbReference>
<keyword evidence="11" id="KW-0408">Iron</keyword>
<keyword evidence="10 13" id="KW-1133">Transmembrane helix</keyword>
<keyword evidence="8" id="KW-0479">Metal-binding</keyword>
<evidence type="ECO:0000256" key="3">
    <source>
        <dbReference type="ARBA" id="ARBA00010747"/>
    </source>
</evidence>
<dbReference type="InterPro" id="IPR011577">
    <property type="entry name" value="Cyt_b561_bac/Ni-Hgenase"/>
</dbReference>
<reference evidence="16" key="1">
    <citation type="journal article" date="2019" name="Int. J. Syst. Evol. Microbiol.">
        <title>The Global Catalogue of Microorganisms (GCM) 10K type strain sequencing project: providing services to taxonomists for standard genome sequencing and annotation.</title>
        <authorList>
            <consortium name="The Broad Institute Genomics Platform"/>
            <consortium name="The Broad Institute Genome Sequencing Center for Infectious Disease"/>
            <person name="Wu L."/>
            <person name="Ma J."/>
        </authorList>
    </citation>
    <scope>NUCLEOTIDE SEQUENCE [LARGE SCALE GENOMIC DNA]</scope>
    <source>
        <strain evidence="16">ZS-35-S2</strain>
    </source>
</reference>
<name>A0ABW5CLJ5_9HYPH</name>
<feature type="domain" description="Cytochrome b561 bacterial/Ni-hydrogenase" evidence="14">
    <location>
        <begin position="23"/>
        <end position="200"/>
    </location>
</feature>
<dbReference type="RefSeq" id="WP_209737611.1">
    <property type="nucleotide sequence ID" value="NZ_CP072611.1"/>
</dbReference>
<proteinExistence type="inferred from homology"/>
<protein>
    <submittedName>
        <fullName evidence="15">Formate dehydrogenase subunit gamma</fullName>
        <ecNumber evidence="15">1.17.1.9</ecNumber>
    </submittedName>
</protein>
<evidence type="ECO:0000256" key="10">
    <source>
        <dbReference type="ARBA" id="ARBA00022989"/>
    </source>
</evidence>
<dbReference type="Gene3D" id="1.20.950.20">
    <property type="entry name" value="Transmembrane di-heme cytochromes, Chain C"/>
    <property type="match status" value="1"/>
</dbReference>
<keyword evidence="16" id="KW-1185">Reference proteome</keyword>
<keyword evidence="6" id="KW-0349">Heme</keyword>
<keyword evidence="7 13" id="KW-0812">Transmembrane</keyword>
<sequence length="238" mass="26709">MSRNPVIDRGDALHTEKGVVVNRYTRSARINHWITAFSLVALAISGLALFHPSLFFLTGLFGGGQLTRAIHPWIGVVLFVSFFLLFVRFFRLNLPKREDAQWVAHIGDVLKGDEEKLPEVGKYNAGQKFVFWAMSILIAVLIVSGILIWERYFGQLISIEGRRIAVLVHAVSAVAIICVWIMHVYASYWVEGTMSAMTRGKVTGGWAYRHHRKWFRALAKEPQGGQPEKSSSGTTPAE</sequence>
<dbReference type="Proteomes" id="UP001597371">
    <property type="component" value="Unassembled WGS sequence"/>
</dbReference>
<evidence type="ECO:0000256" key="9">
    <source>
        <dbReference type="ARBA" id="ARBA00022982"/>
    </source>
</evidence>
<dbReference type="GO" id="GO:0008863">
    <property type="term" value="F:formate dehydrogenase (NAD+) activity"/>
    <property type="evidence" value="ECO:0007669"/>
    <property type="project" value="UniProtKB-EC"/>
</dbReference>
<gene>
    <name evidence="15" type="ORF">ACFSKQ_08420</name>
</gene>
<comment type="similarity">
    <text evidence="3">Belongs to the formate dehydrogenase gamma subunit family.</text>
</comment>
<dbReference type="SUPFAM" id="SSF81342">
    <property type="entry name" value="Transmembrane di-heme cytochromes"/>
    <property type="match status" value="1"/>
</dbReference>
<evidence type="ECO:0000256" key="6">
    <source>
        <dbReference type="ARBA" id="ARBA00022617"/>
    </source>
</evidence>
<comment type="subcellular location">
    <subcellularLocation>
        <location evidence="2">Cell membrane</location>
        <topology evidence="2">Multi-pass membrane protein</topology>
    </subcellularLocation>
</comment>
<evidence type="ECO:0000256" key="4">
    <source>
        <dbReference type="ARBA" id="ARBA00022448"/>
    </source>
</evidence>
<comment type="cofactor">
    <cofactor evidence="1">
        <name>heme</name>
        <dbReference type="ChEBI" id="CHEBI:30413"/>
    </cofactor>
</comment>
<dbReference type="InterPro" id="IPR006471">
    <property type="entry name" value="Formate_DH_gsu"/>
</dbReference>
<evidence type="ECO:0000256" key="13">
    <source>
        <dbReference type="SAM" id="Phobius"/>
    </source>
</evidence>
<evidence type="ECO:0000256" key="2">
    <source>
        <dbReference type="ARBA" id="ARBA00004651"/>
    </source>
</evidence>
<keyword evidence="4" id="KW-0813">Transport</keyword>
<dbReference type="EMBL" id="JBHUIJ010000009">
    <property type="protein sequence ID" value="MFD2237487.1"/>
    <property type="molecule type" value="Genomic_DNA"/>
</dbReference>
<evidence type="ECO:0000256" key="11">
    <source>
        <dbReference type="ARBA" id="ARBA00023004"/>
    </source>
</evidence>
<feature type="transmembrane region" description="Helical" evidence="13">
    <location>
        <begin position="70"/>
        <end position="90"/>
    </location>
</feature>
<accession>A0ABW5CLJ5</accession>
<evidence type="ECO:0000256" key="8">
    <source>
        <dbReference type="ARBA" id="ARBA00022723"/>
    </source>
</evidence>
<keyword evidence="9" id="KW-0249">Electron transport</keyword>
<keyword evidence="15" id="KW-0560">Oxidoreductase</keyword>
<feature type="transmembrane region" description="Helical" evidence="13">
    <location>
        <begin position="164"/>
        <end position="190"/>
    </location>
</feature>
<dbReference type="EC" id="1.17.1.9" evidence="15"/>
<evidence type="ECO:0000313" key="15">
    <source>
        <dbReference type="EMBL" id="MFD2237487.1"/>
    </source>
</evidence>
<dbReference type="InterPro" id="IPR016174">
    <property type="entry name" value="Di-haem_cyt_TM"/>
</dbReference>
<feature type="transmembrane region" description="Helical" evidence="13">
    <location>
        <begin position="33"/>
        <end position="50"/>
    </location>
</feature>
<organism evidence="15 16">
    <name type="scientific">Aureimonas populi</name>
    <dbReference type="NCBI Taxonomy" id="1701758"/>
    <lineage>
        <taxon>Bacteria</taxon>
        <taxon>Pseudomonadati</taxon>
        <taxon>Pseudomonadota</taxon>
        <taxon>Alphaproteobacteria</taxon>
        <taxon>Hyphomicrobiales</taxon>
        <taxon>Aurantimonadaceae</taxon>
        <taxon>Aureimonas</taxon>
    </lineage>
</organism>
<dbReference type="NCBIfam" id="TIGR01583">
    <property type="entry name" value="formate-DH-gamm"/>
    <property type="match status" value="1"/>
</dbReference>
<dbReference type="InterPro" id="IPR051817">
    <property type="entry name" value="FDH_cytochrome_b556_subunit"/>
</dbReference>
<feature type="transmembrane region" description="Helical" evidence="13">
    <location>
        <begin position="129"/>
        <end position="149"/>
    </location>
</feature>
<evidence type="ECO:0000256" key="1">
    <source>
        <dbReference type="ARBA" id="ARBA00001971"/>
    </source>
</evidence>
<keyword evidence="12 13" id="KW-0472">Membrane</keyword>
<evidence type="ECO:0000256" key="12">
    <source>
        <dbReference type="ARBA" id="ARBA00023136"/>
    </source>
</evidence>
<evidence type="ECO:0000256" key="5">
    <source>
        <dbReference type="ARBA" id="ARBA00022475"/>
    </source>
</evidence>
<evidence type="ECO:0000313" key="16">
    <source>
        <dbReference type="Proteomes" id="UP001597371"/>
    </source>
</evidence>